<dbReference type="Proteomes" id="UP001589692">
    <property type="component" value="Unassembled WGS sequence"/>
</dbReference>
<feature type="transmembrane region" description="Helical" evidence="1">
    <location>
        <begin position="48"/>
        <end position="67"/>
    </location>
</feature>
<keyword evidence="1" id="KW-1133">Transmembrane helix</keyword>
<keyword evidence="3" id="KW-1185">Reference proteome</keyword>
<sequence length="220" mass="23416">MSGHYPSSGHQGGRTHAAARVPLSLLTLKSAILNRRKVTSERFHQPSAWLRLIVLGVLLVDLAILTFANTQFGRNISGYWPGMGFVFGGLLIGIIIMRLARPLLYLDWIAVAVLKIVLGFMLARDPLQTALPAFLLFSFAFTILGVLKIWIGISFPFGRAAASLTAGGLVSLFIVAGLVVDRVAELGIGADTILAIDLTIAGLSIIGFGLALRPPPGTTS</sequence>
<feature type="transmembrane region" description="Helical" evidence="1">
    <location>
        <begin position="79"/>
        <end position="97"/>
    </location>
</feature>
<accession>A0ABV6ADL0</accession>
<keyword evidence="1" id="KW-0472">Membrane</keyword>
<comment type="caution">
    <text evidence="2">The sequence shown here is derived from an EMBL/GenBank/DDBJ whole genome shotgun (WGS) entry which is preliminary data.</text>
</comment>
<proteinExistence type="predicted"/>
<organism evidence="2 3">
    <name type="scientific">Rhizobium puerariae</name>
    <dbReference type="NCBI Taxonomy" id="1585791"/>
    <lineage>
        <taxon>Bacteria</taxon>
        <taxon>Pseudomonadati</taxon>
        <taxon>Pseudomonadota</taxon>
        <taxon>Alphaproteobacteria</taxon>
        <taxon>Hyphomicrobiales</taxon>
        <taxon>Rhizobiaceae</taxon>
        <taxon>Rhizobium/Agrobacterium group</taxon>
        <taxon>Rhizobium</taxon>
    </lineage>
</organism>
<evidence type="ECO:0000313" key="3">
    <source>
        <dbReference type="Proteomes" id="UP001589692"/>
    </source>
</evidence>
<feature type="transmembrane region" description="Helical" evidence="1">
    <location>
        <begin position="157"/>
        <end position="180"/>
    </location>
</feature>
<protein>
    <submittedName>
        <fullName evidence="2">Uncharacterized protein</fullName>
    </submittedName>
</protein>
<gene>
    <name evidence="2" type="ORF">ACFFP0_07600</name>
</gene>
<feature type="transmembrane region" description="Helical" evidence="1">
    <location>
        <begin position="130"/>
        <end position="151"/>
    </location>
</feature>
<evidence type="ECO:0000256" key="1">
    <source>
        <dbReference type="SAM" id="Phobius"/>
    </source>
</evidence>
<dbReference type="RefSeq" id="WP_377258400.1">
    <property type="nucleotide sequence ID" value="NZ_JBHMAA010000008.1"/>
</dbReference>
<evidence type="ECO:0000313" key="2">
    <source>
        <dbReference type="EMBL" id="MFB9948708.1"/>
    </source>
</evidence>
<name>A0ABV6ADL0_9HYPH</name>
<keyword evidence="1" id="KW-0812">Transmembrane</keyword>
<feature type="transmembrane region" description="Helical" evidence="1">
    <location>
        <begin position="103"/>
        <end position="123"/>
    </location>
</feature>
<feature type="transmembrane region" description="Helical" evidence="1">
    <location>
        <begin position="192"/>
        <end position="212"/>
    </location>
</feature>
<reference evidence="2 3" key="1">
    <citation type="submission" date="2024-09" db="EMBL/GenBank/DDBJ databases">
        <authorList>
            <person name="Sun Q."/>
            <person name="Mori K."/>
        </authorList>
    </citation>
    <scope>NUCLEOTIDE SEQUENCE [LARGE SCALE GENOMIC DNA]</scope>
    <source>
        <strain evidence="2 3">TBRC 4938</strain>
    </source>
</reference>
<dbReference type="EMBL" id="JBHMAA010000008">
    <property type="protein sequence ID" value="MFB9948708.1"/>
    <property type="molecule type" value="Genomic_DNA"/>
</dbReference>